<name>A0AAD8B4H8_BIOPF</name>
<protein>
    <submittedName>
        <fullName evidence="1">Uncharacterized protein</fullName>
    </submittedName>
</protein>
<sequence>MDCSKNVFSNMKVFAIFHEASQPVLYTSLLSSNFPHKLLAYKTAELQDTPLSVNFKSSASITATIASPARSHQIRLYS</sequence>
<reference evidence="1" key="2">
    <citation type="submission" date="2023-04" db="EMBL/GenBank/DDBJ databases">
        <authorList>
            <person name="Bu L."/>
            <person name="Lu L."/>
            <person name="Laidemitt M.R."/>
            <person name="Zhang S.M."/>
            <person name="Mutuku M."/>
            <person name="Mkoji G."/>
            <person name="Steinauer M."/>
            <person name="Loker E.S."/>
        </authorList>
    </citation>
    <scope>NUCLEOTIDE SEQUENCE</scope>
    <source>
        <strain evidence="1">KasaAsao</strain>
        <tissue evidence="1">Whole Snail</tissue>
    </source>
</reference>
<evidence type="ECO:0000313" key="1">
    <source>
        <dbReference type="EMBL" id="KAK0047228.1"/>
    </source>
</evidence>
<organism evidence="1 2">
    <name type="scientific">Biomphalaria pfeifferi</name>
    <name type="common">Bloodfluke planorb</name>
    <name type="synonym">Freshwater snail</name>
    <dbReference type="NCBI Taxonomy" id="112525"/>
    <lineage>
        <taxon>Eukaryota</taxon>
        <taxon>Metazoa</taxon>
        <taxon>Spiralia</taxon>
        <taxon>Lophotrochozoa</taxon>
        <taxon>Mollusca</taxon>
        <taxon>Gastropoda</taxon>
        <taxon>Heterobranchia</taxon>
        <taxon>Euthyneura</taxon>
        <taxon>Panpulmonata</taxon>
        <taxon>Hygrophila</taxon>
        <taxon>Lymnaeoidea</taxon>
        <taxon>Planorbidae</taxon>
        <taxon>Biomphalaria</taxon>
    </lineage>
</organism>
<proteinExistence type="predicted"/>
<keyword evidence="2" id="KW-1185">Reference proteome</keyword>
<evidence type="ECO:0000313" key="2">
    <source>
        <dbReference type="Proteomes" id="UP001233172"/>
    </source>
</evidence>
<accession>A0AAD8B4H8</accession>
<dbReference type="AlphaFoldDB" id="A0AAD8B4H8"/>
<dbReference type="EMBL" id="JASAOG010000154">
    <property type="protein sequence ID" value="KAK0047228.1"/>
    <property type="molecule type" value="Genomic_DNA"/>
</dbReference>
<dbReference type="Proteomes" id="UP001233172">
    <property type="component" value="Unassembled WGS sequence"/>
</dbReference>
<comment type="caution">
    <text evidence="1">The sequence shown here is derived from an EMBL/GenBank/DDBJ whole genome shotgun (WGS) entry which is preliminary data.</text>
</comment>
<gene>
    <name evidence="1" type="ORF">Bpfe_023359</name>
</gene>
<reference evidence="1" key="1">
    <citation type="journal article" date="2023" name="PLoS Negl. Trop. Dis.">
        <title>A genome sequence for Biomphalaria pfeifferi, the major vector snail for the human-infecting parasite Schistosoma mansoni.</title>
        <authorList>
            <person name="Bu L."/>
            <person name="Lu L."/>
            <person name="Laidemitt M.R."/>
            <person name="Zhang S.M."/>
            <person name="Mutuku M."/>
            <person name="Mkoji G."/>
            <person name="Steinauer M."/>
            <person name="Loker E.S."/>
        </authorList>
    </citation>
    <scope>NUCLEOTIDE SEQUENCE</scope>
    <source>
        <strain evidence="1">KasaAsao</strain>
    </source>
</reference>